<evidence type="ECO:0000259" key="2">
    <source>
        <dbReference type="Pfam" id="PF24088"/>
    </source>
</evidence>
<dbReference type="InterPro" id="IPR055797">
    <property type="entry name" value="DUF7373"/>
</dbReference>
<gene>
    <name evidence="4" type="ORF">GCM10011610_52120</name>
</gene>
<dbReference type="Proteomes" id="UP000658127">
    <property type="component" value="Unassembled WGS sequence"/>
</dbReference>
<reference evidence="5" key="1">
    <citation type="journal article" date="2019" name="Int. J. Syst. Evol. Microbiol.">
        <title>The Global Catalogue of Microorganisms (GCM) 10K type strain sequencing project: providing services to taxonomists for standard genome sequencing and annotation.</title>
        <authorList>
            <consortium name="The Broad Institute Genomics Platform"/>
            <consortium name="The Broad Institute Genome Sequencing Center for Infectious Disease"/>
            <person name="Wu L."/>
            <person name="Ma J."/>
        </authorList>
    </citation>
    <scope>NUCLEOTIDE SEQUENCE [LARGE SCALE GENOMIC DNA]</scope>
    <source>
        <strain evidence="5">CGMCC 4.7329</strain>
    </source>
</reference>
<protein>
    <submittedName>
        <fullName evidence="4">Uncharacterized protein</fullName>
    </submittedName>
</protein>
<feature type="chain" id="PRO_5046652942" evidence="1">
    <location>
        <begin position="28"/>
        <end position="402"/>
    </location>
</feature>
<evidence type="ECO:0000256" key="1">
    <source>
        <dbReference type="SAM" id="SignalP"/>
    </source>
</evidence>
<accession>A0ABQ2KSD8</accession>
<feature type="signal peptide" evidence="1">
    <location>
        <begin position="1"/>
        <end position="27"/>
    </location>
</feature>
<evidence type="ECO:0000313" key="4">
    <source>
        <dbReference type="EMBL" id="GGN91652.1"/>
    </source>
</evidence>
<dbReference type="EMBL" id="BMNE01000006">
    <property type="protein sequence ID" value="GGN91652.1"/>
    <property type="molecule type" value="Genomic_DNA"/>
</dbReference>
<sequence length="402" mass="42198">MRRCDPRVAVRATALLAVAALTGCTVAGTPEPARVDLSALDFGTYQHVPLVAPDGDDYSGRVLESVRIGEVMINPAKADAALSLPADSKPTVPLPTPAKVSGVLSEQARAVLDKYGMVAGFQVAGTDSVRTRGLSLLALRMPDSDAATKAAADLDATDAAVSPDNVAVTIPNYAAARAHWRPTVASMAATVARGSFVVSVLVTHPTPDAAALIALIGKAFDAQLPELDRFVATPIDQLASLPLDGEKMLTRLIPEKLGRWSRPAVLLIDREQIAGGKTLLHASGVVYGPNVSYLNGTRQQRSAADAFAMIGFDGLMRYPDAVEARRAFDRGTRSLAADGLRTVAGPAGLADIECLDDDAGQPAVRYACRVLHGRYIATVFAPQEQQAKQKAAAQYSLLVLAG</sequence>
<proteinExistence type="predicted"/>
<name>A0ABQ2KSD8_9NOCA</name>
<dbReference type="InterPro" id="IPR056463">
    <property type="entry name" value="DUF7373_C"/>
</dbReference>
<dbReference type="Pfam" id="PF24088">
    <property type="entry name" value="DUF7373"/>
    <property type="match status" value="1"/>
</dbReference>
<keyword evidence="1" id="KW-0732">Signal</keyword>
<evidence type="ECO:0000313" key="5">
    <source>
        <dbReference type="Proteomes" id="UP000658127"/>
    </source>
</evidence>
<feature type="domain" description="DUF7373" evidence="3">
    <location>
        <begin position="282"/>
        <end position="399"/>
    </location>
</feature>
<feature type="domain" description="DUF7373" evidence="2">
    <location>
        <begin position="55"/>
        <end position="243"/>
    </location>
</feature>
<dbReference type="PROSITE" id="PS51257">
    <property type="entry name" value="PROKAR_LIPOPROTEIN"/>
    <property type="match status" value="1"/>
</dbReference>
<dbReference type="Pfam" id="PF24092">
    <property type="entry name" value="DUF7373_C"/>
    <property type="match status" value="1"/>
</dbReference>
<keyword evidence="5" id="KW-1185">Reference proteome</keyword>
<evidence type="ECO:0000259" key="3">
    <source>
        <dbReference type="Pfam" id="PF24092"/>
    </source>
</evidence>
<organism evidence="4 5">
    <name type="scientific">Nocardia rhizosphaerihabitans</name>
    <dbReference type="NCBI Taxonomy" id="1691570"/>
    <lineage>
        <taxon>Bacteria</taxon>
        <taxon>Bacillati</taxon>
        <taxon>Actinomycetota</taxon>
        <taxon>Actinomycetes</taxon>
        <taxon>Mycobacteriales</taxon>
        <taxon>Nocardiaceae</taxon>
        <taxon>Nocardia</taxon>
    </lineage>
</organism>
<comment type="caution">
    <text evidence="4">The sequence shown here is derived from an EMBL/GenBank/DDBJ whole genome shotgun (WGS) entry which is preliminary data.</text>
</comment>